<evidence type="ECO:0000313" key="2">
    <source>
        <dbReference type="EMBL" id="RGN22992.1"/>
    </source>
</evidence>
<feature type="transmembrane region" description="Helical" evidence="1">
    <location>
        <begin position="42"/>
        <end position="60"/>
    </location>
</feature>
<dbReference type="Proteomes" id="UP000260970">
    <property type="component" value="Unassembled WGS sequence"/>
</dbReference>
<keyword evidence="1" id="KW-1133">Transmembrane helix</keyword>
<proteinExistence type="predicted"/>
<gene>
    <name evidence="2" type="ORF">DXB72_08170</name>
</gene>
<comment type="caution">
    <text evidence="2">The sequence shown here is derived from an EMBL/GenBank/DDBJ whole genome shotgun (WGS) entry which is preliminary data.</text>
</comment>
<protein>
    <submittedName>
        <fullName evidence="2">Uncharacterized protein</fullName>
    </submittedName>
</protein>
<keyword evidence="1" id="KW-0812">Transmembrane</keyword>
<dbReference type="RefSeq" id="WP_117690585.1">
    <property type="nucleotide sequence ID" value="NZ_QSUE01000008.1"/>
</dbReference>
<accession>A0A3E5AMQ3</accession>
<name>A0A3E5AMQ3_9FIRM</name>
<evidence type="ECO:0000313" key="3">
    <source>
        <dbReference type="Proteomes" id="UP000260970"/>
    </source>
</evidence>
<sequence>MDMCYDGALVLPSSYAVMDEEEMCYTEGGRVVTINRKTIRSAFAMVVGAVSTCISVRGIAKWVVKSAPTIARTVLGWGPMAQAGVAILAGFIVASAIAVAIVYASNTSIRFRI</sequence>
<dbReference type="AlphaFoldDB" id="A0A3E5AMQ3"/>
<organism evidence="2 3">
    <name type="scientific">Agathobacter rectalis</name>
    <dbReference type="NCBI Taxonomy" id="39491"/>
    <lineage>
        <taxon>Bacteria</taxon>
        <taxon>Bacillati</taxon>
        <taxon>Bacillota</taxon>
        <taxon>Clostridia</taxon>
        <taxon>Lachnospirales</taxon>
        <taxon>Lachnospiraceae</taxon>
        <taxon>Agathobacter</taxon>
    </lineage>
</organism>
<evidence type="ECO:0000256" key="1">
    <source>
        <dbReference type="SAM" id="Phobius"/>
    </source>
</evidence>
<reference evidence="2 3" key="1">
    <citation type="submission" date="2018-08" db="EMBL/GenBank/DDBJ databases">
        <title>A genome reference for cultivated species of the human gut microbiota.</title>
        <authorList>
            <person name="Zou Y."/>
            <person name="Xue W."/>
            <person name="Luo G."/>
        </authorList>
    </citation>
    <scope>NUCLEOTIDE SEQUENCE [LARGE SCALE GENOMIC DNA]</scope>
    <source>
        <strain evidence="2 3">OM05-6AA</strain>
    </source>
</reference>
<dbReference type="EMBL" id="QSUG01000007">
    <property type="protein sequence ID" value="RGN22992.1"/>
    <property type="molecule type" value="Genomic_DNA"/>
</dbReference>
<keyword evidence="1" id="KW-0472">Membrane</keyword>
<feature type="transmembrane region" description="Helical" evidence="1">
    <location>
        <begin position="80"/>
        <end position="104"/>
    </location>
</feature>